<dbReference type="GO" id="GO:0004864">
    <property type="term" value="F:protein phosphatase inhibitor activity"/>
    <property type="evidence" value="ECO:0007669"/>
    <property type="project" value="InterPro"/>
</dbReference>
<comment type="similarity">
    <text evidence="1">Belongs to the BetVI family.</text>
</comment>
<evidence type="ECO:0000313" key="3">
    <source>
        <dbReference type="EMBL" id="KAF5200249.1"/>
    </source>
</evidence>
<accession>A0A7J6WS94</accession>
<dbReference type="Proteomes" id="UP000554482">
    <property type="component" value="Unassembled WGS sequence"/>
</dbReference>
<dbReference type="SMART" id="SM01037">
    <property type="entry name" value="Bet_v_1"/>
    <property type="match status" value="1"/>
</dbReference>
<dbReference type="GO" id="GO:0009738">
    <property type="term" value="P:abscisic acid-activated signaling pathway"/>
    <property type="evidence" value="ECO:0007669"/>
    <property type="project" value="InterPro"/>
</dbReference>
<dbReference type="InterPro" id="IPR051761">
    <property type="entry name" value="MLP-like_ligand-binding"/>
</dbReference>
<evidence type="ECO:0000256" key="1">
    <source>
        <dbReference type="ARBA" id="ARBA00009744"/>
    </source>
</evidence>
<dbReference type="AlphaFoldDB" id="A0A7J6WS94"/>
<name>A0A7J6WS94_THATH</name>
<dbReference type="InterPro" id="IPR000916">
    <property type="entry name" value="Bet_v_I/MLP"/>
</dbReference>
<dbReference type="GO" id="GO:0006952">
    <property type="term" value="P:defense response"/>
    <property type="evidence" value="ECO:0007669"/>
    <property type="project" value="InterPro"/>
</dbReference>
<proteinExistence type="inferred from homology"/>
<comment type="caution">
    <text evidence="3">The sequence shown here is derived from an EMBL/GenBank/DDBJ whole genome shotgun (WGS) entry which is preliminary data.</text>
</comment>
<evidence type="ECO:0000259" key="2">
    <source>
        <dbReference type="SMART" id="SM01037"/>
    </source>
</evidence>
<dbReference type="InterPro" id="IPR023393">
    <property type="entry name" value="START-like_dom_sf"/>
</dbReference>
<dbReference type="PRINTS" id="PR00634">
    <property type="entry name" value="BETALLERGEN"/>
</dbReference>
<dbReference type="Gene3D" id="3.30.530.20">
    <property type="match status" value="1"/>
</dbReference>
<organism evidence="3 4">
    <name type="scientific">Thalictrum thalictroides</name>
    <name type="common">Rue-anemone</name>
    <name type="synonym">Anemone thalictroides</name>
    <dbReference type="NCBI Taxonomy" id="46969"/>
    <lineage>
        <taxon>Eukaryota</taxon>
        <taxon>Viridiplantae</taxon>
        <taxon>Streptophyta</taxon>
        <taxon>Embryophyta</taxon>
        <taxon>Tracheophyta</taxon>
        <taxon>Spermatophyta</taxon>
        <taxon>Magnoliopsida</taxon>
        <taxon>Ranunculales</taxon>
        <taxon>Ranunculaceae</taxon>
        <taxon>Thalictroideae</taxon>
        <taxon>Thalictrum</taxon>
    </lineage>
</organism>
<protein>
    <submittedName>
        <fullName evidence="3">Mlp-like protein</fullName>
    </submittedName>
</protein>
<dbReference type="Pfam" id="PF00407">
    <property type="entry name" value="Bet_v_1"/>
    <property type="match status" value="1"/>
</dbReference>
<dbReference type="GO" id="GO:0010427">
    <property type="term" value="F:abscisic acid binding"/>
    <property type="evidence" value="ECO:0007669"/>
    <property type="project" value="InterPro"/>
</dbReference>
<keyword evidence="4" id="KW-1185">Reference proteome</keyword>
<feature type="domain" description="Bet v I/Major latex protein" evidence="2">
    <location>
        <begin position="1"/>
        <end position="148"/>
    </location>
</feature>
<dbReference type="CDD" id="cd07816">
    <property type="entry name" value="Bet_v1-like"/>
    <property type="match status" value="1"/>
</dbReference>
<reference evidence="3 4" key="1">
    <citation type="submission" date="2020-06" db="EMBL/GenBank/DDBJ databases">
        <title>Transcriptomic and genomic resources for Thalictrum thalictroides and T. hernandezii: Facilitating candidate gene discovery in an emerging model plant lineage.</title>
        <authorList>
            <person name="Arias T."/>
            <person name="Riano-Pachon D.M."/>
            <person name="Di Stilio V.S."/>
        </authorList>
    </citation>
    <scope>NUCLEOTIDE SEQUENCE [LARGE SCALE GENOMIC DNA]</scope>
    <source>
        <strain evidence="4">cv. WT478/WT964</strain>
        <tissue evidence="3">Leaves</tissue>
    </source>
</reference>
<dbReference type="InterPro" id="IPR024949">
    <property type="entry name" value="Bet_v_I_allergen"/>
</dbReference>
<dbReference type="SUPFAM" id="SSF55961">
    <property type="entry name" value="Bet v1-like"/>
    <property type="match status" value="1"/>
</dbReference>
<dbReference type="EMBL" id="JABWDY010010961">
    <property type="protein sequence ID" value="KAF5200249.1"/>
    <property type="molecule type" value="Genomic_DNA"/>
</dbReference>
<evidence type="ECO:0000313" key="4">
    <source>
        <dbReference type="Proteomes" id="UP000554482"/>
    </source>
</evidence>
<dbReference type="PANTHER" id="PTHR31907">
    <property type="entry name" value="MLP-LIKE PROTEIN 423"/>
    <property type="match status" value="1"/>
</dbReference>
<dbReference type="FunFam" id="3.30.530.20:FF:000007">
    <property type="entry name" value="Major pollen allergen Bet v 1-A"/>
    <property type="match status" value="1"/>
</dbReference>
<dbReference type="OrthoDB" id="1858121at2759"/>
<sequence length="148" mass="16569">MGRLEVEVETKSSADKIWEAIKETPTLFPKIFPDRYKSVEVLEGDGKNVGSVLLMNFVESTPGVTFSKDRIDEADEATKSLAYTVIEGEILAVYTTFKAKLQVVPKGDGSLVKWSLEYEKANEEVPEPNFIKDFATQTFKGLDAHFQN</sequence>
<dbReference type="GO" id="GO:0038023">
    <property type="term" value="F:signaling receptor activity"/>
    <property type="evidence" value="ECO:0007669"/>
    <property type="project" value="InterPro"/>
</dbReference>
<gene>
    <name evidence="3" type="ORF">FRX31_010158</name>
</gene>